<evidence type="ECO:0000313" key="5">
    <source>
        <dbReference type="Proteomes" id="UP001201163"/>
    </source>
</evidence>
<evidence type="ECO:0000256" key="2">
    <source>
        <dbReference type="SAM" id="Phobius"/>
    </source>
</evidence>
<accession>A0AAD4QFV7</accession>
<protein>
    <submittedName>
        <fullName evidence="4">Syntaxin-like protein</fullName>
    </submittedName>
</protein>
<dbReference type="Pfam" id="PF05739">
    <property type="entry name" value="SNARE"/>
    <property type="match status" value="1"/>
</dbReference>
<dbReference type="PROSITE" id="PS50192">
    <property type="entry name" value="T_SNARE"/>
    <property type="match status" value="1"/>
</dbReference>
<evidence type="ECO:0000313" key="4">
    <source>
        <dbReference type="EMBL" id="KAH8996242.1"/>
    </source>
</evidence>
<reference evidence="4" key="1">
    <citation type="submission" date="2022-01" db="EMBL/GenBank/DDBJ databases">
        <title>Comparative genomics reveals a dynamic genome evolution in the ectomycorrhizal milk-cap (Lactarius) mushrooms.</title>
        <authorList>
            <consortium name="DOE Joint Genome Institute"/>
            <person name="Lebreton A."/>
            <person name="Tang N."/>
            <person name="Kuo A."/>
            <person name="LaButti K."/>
            <person name="Drula E."/>
            <person name="Barry K."/>
            <person name="Clum A."/>
            <person name="Lipzen A."/>
            <person name="Mousain D."/>
            <person name="Ng V."/>
            <person name="Wang R."/>
            <person name="Wang X."/>
            <person name="Dai Y."/>
            <person name="Henrissat B."/>
            <person name="Grigoriev I.V."/>
            <person name="Guerin-Laguette A."/>
            <person name="Yu F."/>
            <person name="Martin F.M."/>
        </authorList>
    </citation>
    <scope>NUCLEOTIDE SEQUENCE</scope>
    <source>
        <strain evidence="4">QP</strain>
    </source>
</reference>
<feature type="domain" description="T-SNARE coiled-coil homology" evidence="3">
    <location>
        <begin position="153"/>
        <end position="209"/>
    </location>
</feature>
<dbReference type="AlphaFoldDB" id="A0AAD4QFV7"/>
<dbReference type="Proteomes" id="UP001201163">
    <property type="component" value="Unassembled WGS sequence"/>
</dbReference>
<feature type="region of interest" description="Disordered" evidence="1">
    <location>
        <begin position="85"/>
        <end position="135"/>
    </location>
</feature>
<dbReference type="CDD" id="cd15859">
    <property type="entry name" value="SNARE_SYN8"/>
    <property type="match status" value="1"/>
</dbReference>
<dbReference type="EMBL" id="JAKELL010000009">
    <property type="protein sequence ID" value="KAH8996242.1"/>
    <property type="molecule type" value="Genomic_DNA"/>
</dbReference>
<dbReference type="Gene3D" id="1.20.5.110">
    <property type="match status" value="1"/>
</dbReference>
<proteinExistence type="predicted"/>
<gene>
    <name evidence="4" type="ORF">EDB92DRAFT_1842844</name>
</gene>
<dbReference type="SUPFAM" id="SSF58038">
    <property type="entry name" value="SNARE fusion complex"/>
    <property type="match status" value="1"/>
</dbReference>
<keyword evidence="2" id="KW-1133">Transmembrane helix</keyword>
<keyword evidence="2" id="KW-0812">Transmembrane</keyword>
<comment type="caution">
    <text evidence="4">The sequence shown here is derived from an EMBL/GenBank/DDBJ whole genome shotgun (WGS) entry which is preliminary data.</text>
</comment>
<dbReference type="InterPro" id="IPR000727">
    <property type="entry name" value="T_SNARE_dom"/>
</dbReference>
<name>A0AAD4QFV7_9AGAM</name>
<sequence>MSLPKLTSLSTQTLSLLLERQRLQSLSTSGMTSSLHIPQITRNLAQLRSGILELESTGEHREAATLLRNQHTRMCGMVGTDAVFEPLPEPTASSSGTHEDERSWTPPGAEKPKKAWPNVGEHDFTPYSDDPEAGRDPAFLLQEQATLDGWCIQDIHLDSLSHSITRQRDLSMQINDELEVHTGLLEELDHDLDNTGSRLSRAGQRLGRVARDAKEHGSGLTIALLILVLLILIIVFKT</sequence>
<evidence type="ECO:0000259" key="3">
    <source>
        <dbReference type="PROSITE" id="PS50192"/>
    </source>
</evidence>
<evidence type="ECO:0000256" key="1">
    <source>
        <dbReference type="SAM" id="MobiDB-lite"/>
    </source>
</evidence>
<feature type="transmembrane region" description="Helical" evidence="2">
    <location>
        <begin position="217"/>
        <end position="236"/>
    </location>
</feature>
<keyword evidence="2" id="KW-0472">Membrane</keyword>
<keyword evidence="5" id="KW-1185">Reference proteome</keyword>
<organism evidence="4 5">
    <name type="scientific">Lactarius akahatsu</name>
    <dbReference type="NCBI Taxonomy" id="416441"/>
    <lineage>
        <taxon>Eukaryota</taxon>
        <taxon>Fungi</taxon>
        <taxon>Dikarya</taxon>
        <taxon>Basidiomycota</taxon>
        <taxon>Agaricomycotina</taxon>
        <taxon>Agaricomycetes</taxon>
        <taxon>Russulales</taxon>
        <taxon>Russulaceae</taxon>
        <taxon>Lactarius</taxon>
    </lineage>
</organism>